<dbReference type="OrthoDB" id="9810350at2"/>
<dbReference type="AlphaFoldDB" id="A0A437PM29"/>
<evidence type="ECO:0000313" key="10">
    <source>
        <dbReference type="EMBL" id="RVU23346.1"/>
    </source>
</evidence>
<evidence type="ECO:0000256" key="6">
    <source>
        <dbReference type="ARBA" id="ARBA00023065"/>
    </source>
</evidence>
<dbReference type="EMBL" id="SACY01000006">
    <property type="protein sequence ID" value="RVU23346.1"/>
    <property type="molecule type" value="Genomic_DNA"/>
</dbReference>
<organism evidence="10 11">
    <name type="scientific">Sandaracinomonas limnophila</name>
    <dbReference type="NCBI Taxonomy" id="1862386"/>
    <lineage>
        <taxon>Bacteria</taxon>
        <taxon>Pseudomonadati</taxon>
        <taxon>Bacteroidota</taxon>
        <taxon>Cytophagia</taxon>
        <taxon>Cytophagales</taxon>
        <taxon>Flectobacillaceae</taxon>
        <taxon>Sandaracinomonas</taxon>
    </lineage>
</organism>
<dbReference type="Proteomes" id="UP000282832">
    <property type="component" value="Unassembled WGS sequence"/>
</dbReference>
<evidence type="ECO:0000256" key="2">
    <source>
        <dbReference type="ARBA" id="ARBA00022448"/>
    </source>
</evidence>
<evidence type="ECO:0000256" key="9">
    <source>
        <dbReference type="SAM" id="Phobius"/>
    </source>
</evidence>
<evidence type="ECO:0000256" key="8">
    <source>
        <dbReference type="ARBA" id="ARBA00023303"/>
    </source>
</evidence>
<keyword evidence="5 9" id="KW-1133">Transmembrane helix</keyword>
<gene>
    <name evidence="10" type="primary">mscL</name>
    <name evidence="10" type="ORF">EOJ36_11480</name>
</gene>
<sequence>MKIIEEFKKFAMSGNVIDLAIGVVVGSQFSKIVDSLVNDIINPAILAPVLKATHLTEINQLVIPGTAIKYGNFIGNFISFVIVAFVLFLFVKMMNKFRDS</sequence>
<accession>A0A437PM29</accession>
<feature type="transmembrane region" description="Helical" evidence="9">
    <location>
        <begin position="73"/>
        <end position="91"/>
    </location>
</feature>
<keyword evidence="8" id="KW-0407">Ion channel</keyword>
<evidence type="ECO:0000256" key="4">
    <source>
        <dbReference type="ARBA" id="ARBA00022692"/>
    </source>
</evidence>
<dbReference type="PANTHER" id="PTHR30266">
    <property type="entry name" value="MECHANOSENSITIVE CHANNEL MSCL"/>
    <property type="match status" value="1"/>
</dbReference>
<dbReference type="GO" id="GO:0008381">
    <property type="term" value="F:mechanosensitive monoatomic ion channel activity"/>
    <property type="evidence" value="ECO:0007669"/>
    <property type="project" value="InterPro"/>
</dbReference>
<keyword evidence="3" id="KW-1003">Cell membrane</keyword>
<keyword evidence="11" id="KW-1185">Reference proteome</keyword>
<comment type="subcellular location">
    <subcellularLocation>
        <location evidence="1">Membrane</location>
        <topology evidence="1">Multi-pass membrane protein</topology>
    </subcellularLocation>
</comment>
<dbReference type="InterPro" id="IPR001185">
    <property type="entry name" value="MS_channel"/>
</dbReference>
<dbReference type="Gene3D" id="1.10.1200.120">
    <property type="entry name" value="Large-conductance mechanosensitive channel, MscL, domain 1"/>
    <property type="match status" value="1"/>
</dbReference>
<dbReference type="GO" id="GO:0016020">
    <property type="term" value="C:membrane"/>
    <property type="evidence" value="ECO:0007669"/>
    <property type="project" value="UniProtKB-SubCell"/>
</dbReference>
<dbReference type="PRINTS" id="PR01264">
    <property type="entry name" value="MECHCHANNEL"/>
</dbReference>
<reference evidence="10 11" key="1">
    <citation type="submission" date="2019-01" db="EMBL/GenBank/DDBJ databases">
        <authorList>
            <person name="Chen W.-M."/>
        </authorList>
    </citation>
    <scope>NUCLEOTIDE SEQUENCE [LARGE SCALE GENOMIC DNA]</scope>
    <source>
        <strain evidence="10 11">FSY-15</strain>
    </source>
</reference>
<keyword evidence="6" id="KW-0406">Ion transport</keyword>
<dbReference type="InterPro" id="IPR037673">
    <property type="entry name" value="MSC/AndL"/>
</dbReference>
<evidence type="ECO:0000256" key="5">
    <source>
        <dbReference type="ARBA" id="ARBA00022989"/>
    </source>
</evidence>
<dbReference type="InterPro" id="IPR036019">
    <property type="entry name" value="MscL_channel"/>
</dbReference>
<evidence type="ECO:0000313" key="11">
    <source>
        <dbReference type="Proteomes" id="UP000282832"/>
    </source>
</evidence>
<evidence type="ECO:0000256" key="3">
    <source>
        <dbReference type="ARBA" id="ARBA00022475"/>
    </source>
</evidence>
<proteinExistence type="predicted"/>
<dbReference type="Pfam" id="PF01741">
    <property type="entry name" value="MscL"/>
    <property type="match status" value="1"/>
</dbReference>
<comment type="caution">
    <text evidence="10">The sequence shown here is derived from an EMBL/GenBank/DDBJ whole genome shotgun (WGS) entry which is preliminary data.</text>
</comment>
<dbReference type="SUPFAM" id="SSF81330">
    <property type="entry name" value="Gated mechanosensitive channel"/>
    <property type="match status" value="1"/>
</dbReference>
<evidence type="ECO:0000256" key="1">
    <source>
        <dbReference type="ARBA" id="ARBA00004141"/>
    </source>
</evidence>
<dbReference type="RefSeq" id="WP_127805513.1">
    <property type="nucleotide sequence ID" value="NZ_SACY01000006.1"/>
</dbReference>
<keyword evidence="7 9" id="KW-0472">Membrane</keyword>
<evidence type="ECO:0000256" key="7">
    <source>
        <dbReference type="ARBA" id="ARBA00023136"/>
    </source>
</evidence>
<protein>
    <submittedName>
        <fullName evidence="10">Large conductance mechanosensitive channel protein MscL</fullName>
    </submittedName>
</protein>
<dbReference type="NCBIfam" id="TIGR00220">
    <property type="entry name" value="mscL"/>
    <property type="match status" value="1"/>
</dbReference>
<name>A0A437PM29_9BACT</name>
<dbReference type="PANTHER" id="PTHR30266:SF2">
    <property type="entry name" value="LARGE-CONDUCTANCE MECHANOSENSITIVE CHANNEL"/>
    <property type="match status" value="1"/>
</dbReference>
<keyword evidence="4 9" id="KW-0812">Transmembrane</keyword>
<keyword evidence="2" id="KW-0813">Transport</keyword>